<feature type="transmembrane region" description="Helical" evidence="7">
    <location>
        <begin position="175"/>
        <end position="193"/>
    </location>
</feature>
<keyword evidence="10" id="KW-1185">Reference proteome</keyword>
<evidence type="ECO:0000256" key="4">
    <source>
        <dbReference type="ARBA" id="ARBA00022692"/>
    </source>
</evidence>
<dbReference type="Proteomes" id="UP000241190">
    <property type="component" value="Unassembled WGS sequence"/>
</dbReference>
<reference evidence="9 10" key="1">
    <citation type="submission" date="2018-03" db="EMBL/GenBank/DDBJ databases">
        <title>Whole genome sequencing of Histamine producing bacteria.</title>
        <authorList>
            <person name="Butler K."/>
        </authorList>
    </citation>
    <scope>NUCLEOTIDE SEQUENCE [LARGE SCALE GENOMIC DNA]</scope>
    <source>
        <strain evidence="9 10">ATCC 51761</strain>
    </source>
</reference>
<feature type="transmembrane region" description="Helical" evidence="7">
    <location>
        <begin position="44"/>
        <end position="61"/>
    </location>
</feature>
<dbReference type="InterPro" id="IPR002656">
    <property type="entry name" value="Acyl_transf_3_dom"/>
</dbReference>
<feature type="transmembrane region" description="Helical" evidence="7">
    <location>
        <begin position="205"/>
        <end position="226"/>
    </location>
</feature>
<feature type="transmembrane region" description="Helical" evidence="7">
    <location>
        <begin position="232"/>
        <end position="252"/>
    </location>
</feature>
<feature type="domain" description="Acyltransferase 3" evidence="8">
    <location>
        <begin position="3"/>
        <end position="314"/>
    </location>
</feature>
<evidence type="ECO:0000256" key="6">
    <source>
        <dbReference type="ARBA" id="ARBA00023136"/>
    </source>
</evidence>
<keyword evidence="5 7" id="KW-1133">Transmembrane helix</keyword>
<comment type="caution">
    <text evidence="9">The sequence shown here is derived from an EMBL/GenBank/DDBJ whole genome shotgun (WGS) entry which is preliminary data.</text>
</comment>
<dbReference type="RefSeq" id="WP_045037808.1">
    <property type="nucleotide sequence ID" value="NZ_JZSR01000028.1"/>
</dbReference>
<keyword evidence="4 7" id="KW-0812">Transmembrane</keyword>
<evidence type="ECO:0000256" key="5">
    <source>
        <dbReference type="ARBA" id="ARBA00022989"/>
    </source>
</evidence>
<keyword evidence="6 7" id="KW-0472">Membrane</keyword>
<dbReference type="EMBL" id="PYOP01000027">
    <property type="protein sequence ID" value="PSW93504.1"/>
    <property type="molecule type" value="Genomic_DNA"/>
</dbReference>
<keyword evidence="3" id="KW-1003">Cell membrane</keyword>
<feature type="transmembrane region" description="Helical" evidence="7">
    <location>
        <begin position="152"/>
        <end position="169"/>
    </location>
</feature>
<evidence type="ECO:0000256" key="1">
    <source>
        <dbReference type="ARBA" id="ARBA00004651"/>
    </source>
</evidence>
<evidence type="ECO:0000256" key="7">
    <source>
        <dbReference type="SAM" id="Phobius"/>
    </source>
</evidence>
<evidence type="ECO:0000259" key="8">
    <source>
        <dbReference type="Pfam" id="PF01757"/>
    </source>
</evidence>
<evidence type="ECO:0000313" key="9">
    <source>
        <dbReference type="EMBL" id="PSW93504.1"/>
    </source>
</evidence>
<dbReference type="Pfam" id="PF01757">
    <property type="entry name" value="Acyl_transf_3"/>
    <property type="match status" value="1"/>
</dbReference>
<feature type="transmembrane region" description="Helical" evidence="7">
    <location>
        <begin position="82"/>
        <end position="102"/>
    </location>
</feature>
<comment type="similarity">
    <text evidence="2">Belongs to the acyltransferase 3 family.</text>
</comment>
<feature type="transmembrane region" description="Helical" evidence="7">
    <location>
        <begin position="264"/>
        <end position="284"/>
    </location>
</feature>
<dbReference type="PANTHER" id="PTHR40074:SF2">
    <property type="entry name" value="O-ACETYLTRANSFERASE WECH"/>
    <property type="match status" value="1"/>
</dbReference>
<comment type="subcellular location">
    <subcellularLocation>
        <location evidence="1">Cell membrane</location>
        <topology evidence="1">Multi-pass membrane protein</topology>
    </subcellularLocation>
</comment>
<dbReference type="PANTHER" id="PTHR40074">
    <property type="entry name" value="O-ACETYLTRANSFERASE WECH"/>
    <property type="match status" value="1"/>
</dbReference>
<evidence type="ECO:0000256" key="3">
    <source>
        <dbReference type="ARBA" id="ARBA00022475"/>
    </source>
</evidence>
<gene>
    <name evidence="9" type="ORF">C9J52_14985</name>
</gene>
<protein>
    <recommendedName>
        <fullName evidence="8">Acyltransferase 3 domain-containing protein</fullName>
    </recommendedName>
</protein>
<evidence type="ECO:0000256" key="2">
    <source>
        <dbReference type="ARBA" id="ARBA00007400"/>
    </source>
</evidence>
<accession>A0ABX5GPF6</accession>
<sequence>MFWVNNLRVIAIFAVVLLHVAAPFVVSNIHGSYDWWAGNIYDSITRWSVPVFVMISGYLLLNKDEDNIVFFKKRFNRVIKPLLFWSLLFSLWVLLKGEMKGLDSKELIISIIKDFLLGKPYYHLWFIFMIPFLYIITPYLKKIINNSSKKEFLFLMLFCFVLSMLNQVFDFFGNHSLVLFSNGFLPFIGYYLLGGYIGKYKPEANVLICLTVLIASILITISGSYYLSYDYFYSYLSFNTVIASIAAFFIIMKCFKFDIKLKELSDCSFGIYLIHPIVIDFFSLALKHKLLNVMNIYLFIPLTSCIVFFISYLLIKTMRKMTFVTKHSLT</sequence>
<feature type="transmembrane region" description="Helical" evidence="7">
    <location>
        <begin position="122"/>
        <end position="140"/>
    </location>
</feature>
<proteinExistence type="inferred from homology"/>
<name>A0ABX5GPF6_9GAMM</name>
<organism evidence="9 10">
    <name type="scientific">Photobacterium iliopiscarium</name>
    <dbReference type="NCBI Taxonomy" id="56192"/>
    <lineage>
        <taxon>Bacteria</taxon>
        <taxon>Pseudomonadati</taxon>
        <taxon>Pseudomonadota</taxon>
        <taxon>Gammaproteobacteria</taxon>
        <taxon>Vibrionales</taxon>
        <taxon>Vibrionaceae</taxon>
        <taxon>Photobacterium</taxon>
    </lineage>
</organism>
<feature type="transmembrane region" description="Helical" evidence="7">
    <location>
        <begin position="296"/>
        <end position="315"/>
    </location>
</feature>
<evidence type="ECO:0000313" key="10">
    <source>
        <dbReference type="Proteomes" id="UP000241190"/>
    </source>
</evidence>